<dbReference type="EMBL" id="FNVO01000021">
    <property type="protein sequence ID" value="SEG88194.1"/>
    <property type="molecule type" value="Genomic_DNA"/>
</dbReference>
<accession>A0A1H6DT38</accession>
<keyword evidence="3" id="KW-1185">Reference proteome</keyword>
<organism evidence="2 3">
    <name type="scientific">Thermomonospora echinospora</name>
    <dbReference type="NCBI Taxonomy" id="1992"/>
    <lineage>
        <taxon>Bacteria</taxon>
        <taxon>Bacillati</taxon>
        <taxon>Actinomycetota</taxon>
        <taxon>Actinomycetes</taxon>
        <taxon>Streptosporangiales</taxon>
        <taxon>Thermomonosporaceae</taxon>
        <taxon>Thermomonospora</taxon>
    </lineage>
</organism>
<evidence type="ECO:0000313" key="2">
    <source>
        <dbReference type="EMBL" id="SEG88194.1"/>
    </source>
</evidence>
<gene>
    <name evidence="2" type="ORF">SAMN04489712_12195</name>
</gene>
<evidence type="ECO:0000256" key="1">
    <source>
        <dbReference type="SAM" id="MobiDB-lite"/>
    </source>
</evidence>
<protein>
    <recommendedName>
        <fullName evidence="4">Molecular chaperone DnaJ</fullName>
    </recommendedName>
</protein>
<dbReference type="Proteomes" id="UP000236723">
    <property type="component" value="Unassembled WGS sequence"/>
</dbReference>
<proteinExistence type="predicted"/>
<evidence type="ECO:0000313" key="3">
    <source>
        <dbReference type="Proteomes" id="UP000236723"/>
    </source>
</evidence>
<feature type="region of interest" description="Disordered" evidence="1">
    <location>
        <begin position="23"/>
        <end position="47"/>
    </location>
</feature>
<dbReference type="AlphaFoldDB" id="A0A1H6DT38"/>
<dbReference type="Gene3D" id="6.20.20.10">
    <property type="match status" value="1"/>
</dbReference>
<dbReference type="SUPFAM" id="SSF57938">
    <property type="entry name" value="DnaJ/Hsp40 cysteine-rich domain"/>
    <property type="match status" value="1"/>
</dbReference>
<evidence type="ECO:0008006" key="4">
    <source>
        <dbReference type="Google" id="ProtNLM"/>
    </source>
</evidence>
<dbReference type="InterPro" id="IPR036410">
    <property type="entry name" value="HSP_DnaJ_Cys-rich_dom_sf"/>
</dbReference>
<sequence>MAEKRRKQVDCAMCMGSGKVLVTSKNGSAKQEERPCSRCNGPGKTTS</sequence>
<reference evidence="3" key="1">
    <citation type="submission" date="2016-10" db="EMBL/GenBank/DDBJ databases">
        <authorList>
            <person name="Varghese N."/>
            <person name="Submissions S."/>
        </authorList>
    </citation>
    <scope>NUCLEOTIDE SEQUENCE [LARGE SCALE GENOMIC DNA]</scope>
    <source>
        <strain evidence="3">DSM 43163</strain>
    </source>
</reference>
<name>A0A1H6DT38_9ACTN</name>